<reference evidence="2" key="2">
    <citation type="submission" date="2020-09" db="EMBL/GenBank/DDBJ databases">
        <authorList>
            <person name="Sun Q."/>
            <person name="Ohkuma M."/>
        </authorList>
    </citation>
    <scope>NUCLEOTIDE SEQUENCE</scope>
    <source>
        <strain evidence="2">JCM 11219</strain>
    </source>
</reference>
<name>A0A830ELV6_9CREN</name>
<gene>
    <name evidence="2" type="ORF">GCM10007112_20970</name>
    <name evidence="1" type="ORF">Vsou_20530</name>
</gene>
<accession>A0A830ELV6</accession>
<reference evidence="1" key="4">
    <citation type="journal article" date="2023" name="Microbiol. Resour. Announc.">
        <title>Complete Genome Sequence of Vulcanisaeta souniana Strain IC-059, a Hyperthermophilic Archaeon Isolated from Hot Spring Water in Japan.</title>
        <authorList>
            <person name="Kato S."/>
            <person name="Itoh T."/>
            <person name="Wu L."/>
            <person name="Ma J."/>
            <person name="Ohkuma M."/>
        </authorList>
    </citation>
    <scope>NUCLEOTIDE SEQUENCE</scope>
    <source>
        <strain evidence="1">JCM 11219</strain>
    </source>
</reference>
<dbReference type="OrthoDB" id="28671at2157"/>
<sequence length="293" mass="33548">MSIDTNHSNDAEEFRKVLRVLVNGERVNVNPDTLRLAGLNKVLLHVLRIVDYQGDLRREQEERLRRIINMVREIEYALEGIDHAFIKLVKPVIYVPADIDILVRKDQVLLATIRLIRRGYSVLLYEPYTITLVKDGINVDLYVHPSAASLVYARGEEFLDLKATGEYHGVKITTIERHAEVVLAILHAVYKEGIITLNDALTVMFWLNNDAVNLCARLGCMNAMELALSVTYLAIRKSLILPYKLPISVWFTYLLTRTLGNRRYTSSILQGIKRVGDGKFIPQLINRIMRTSY</sequence>
<dbReference type="RefSeq" id="WP_188603880.1">
    <property type="nucleotide sequence ID" value="NZ_AP026830.1"/>
</dbReference>
<reference evidence="2" key="1">
    <citation type="journal article" date="2014" name="Int. J. Syst. Evol. Microbiol.">
        <title>Complete genome sequence of Corynebacterium casei LMG S-19264T (=DSM 44701T), isolated from a smear-ripened cheese.</title>
        <authorList>
            <consortium name="US DOE Joint Genome Institute (JGI-PGF)"/>
            <person name="Walter F."/>
            <person name="Albersmeier A."/>
            <person name="Kalinowski J."/>
            <person name="Ruckert C."/>
        </authorList>
    </citation>
    <scope>NUCLEOTIDE SEQUENCE</scope>
    <source>
        <strain evidence="2">JCM 11219</strain>
    </source>
</reference>
<dbReference type="Proteomes" id="UP000657075">
    <property type="component" value="Unassembled WGS sequence"/>
</dbReference>
<evidence type="ECO:0000313" key="1">
    <source>
        <dbReference type="EMBL" id="BDR92960.1"/>
    </source>
</evidence>
<dbReference type="GeneID" id="76207596"/>
<reference evidence="4" key="3">
    <citation type="submission" date="2022-09" db="EMBL/GenBank/DDBJ databases">
        <title>Complete genome sequence of Vulcanisaeta souniana.</title>
        <authorList>
            <person name="Kato S."/>
            <person name="Itoh T."/>
            <person name="Ohkuma M."/>
        </authorList>
    </citation>
    <scope>NUCLEOTIDE SEQUENCE [LARGE SCALE GENOMIC DNA]</scope>
    <source>
        <strain evidence="4">JCM 11219</strain>
    </source>
</reference>
<proteinExistence type="predicted"/>
<keyword evidence="4" id="KW-1185">Reference proteome</keyword>
<dbReference type="Proteomes" id="UP001060771">
    <property type="component" value="Chromosome"/>
</dbReference>
<dbReference type="EMBL" id="BMNM01000010">
    <property type="protein sequence ID" value="GGI83890.1"/>
    <property type="molecule type" value="Genomic_DNA"/>
</dbReference>
<evidence type="ECO:0000313" key="2">
    <source>
        <dbReference type="EMBL" id="GGI83890.1"/>
    </source>
</evidence>
<organism evidence="2 3">
    <name type="scientific">Vulcanisaeta souniana JCM 11219</name>
    <dbReference type="NCBI Taxonomy" id="1293586"/>
    <lineage>
        <taxon>Archaea</taxon>
        <taxon>Thermoproteota</taxon>
        <taxon>Thermoprotei</taxon>
        <taxon>Thermoproteales</taxon>
        <taxon>Thermoproteaceae</taxon>
        <taxon>Vulcanisaeta</taxon>
    </lineage>
</organism>
<dbReference type="EMBL" id="AP026830">
    <property type="protein sequence ID" value="BDR92960.1"/>
    <property type="molecule type" value="Genomic_DNA"/>
</dbReference>
<dbReference type="AlphaFoldDB" id="A0A830ELV6"/>
<evidence type="ECO:0000313" key="4">
    <source>
        <dbReference type="Proteomes" id="UP001060771"/>
    </source>
</evidence>
<evidence type="ECO:0000313" key="3">
    <source>
        <dbReference type="Proteomes" id="UP000657075"/>
    </source>
</evidence>
<protein>
    <submittedName>
        <fullName evidence="2">Uncharacterized protein</fullName>
    </submittedName>
</protein>